<dbReference type="EMBL" id="SRJF01000001">
    <property type="protein sequence ID" value="TGA80995.1"/>
    <property type="molecule type" value="Genomic_DNA"/>
</dbReference>
<keyword evidence="1" id="KW-1133">Transmembrane helix</keyword>
<proteinExistence type="predicted"/>
<comment type="caution">
    <text evidence="2">The sequence shown here is derived from an EMBL/GenBank/DDBJ whole genome shotgun (WGS) entry which is preliminary data.</text>
</comment>
<feature type="transmembrane region" description="Helical" evidence="1">
    <location>
        <begin position="51"/>
        <end position="75"/>
    </location>
</feature>
<evidence type="ECO:0000256" key="1">
    <source>
        <dbReference type="SAM" id="Phobius"/>
    </source>
</evidence>
<keyword evidence="1" id="KW-0812">Transmembrane</keyword>
<dbReference type="Proteomes" id="UP000298482">
    <property type="component" value="Unassembled WGS sequence"/>
</dbReference>
<organism evidence="2 3">
    <name type="scientific">Staphylococcus croceilyticus</name>
    <dbReference type="NCBI Taxonomy" id="319942"/>
    <lineage>
        <taxon>Bacteria</taxon>
        <taxon>Bacillati</taxon>
        <taxon>Bacillota</taxon>
        <taxon>Bacilli</taxon>
        <taxon>Bacillales</taxon>
        <taxon>Staphylococcaceae</taxon>
        <taxon>Staphylococcus</taxon>
    </lineage>
</organism>
<keyword evidence="1" id="KW-0472">Membrane</keyword>
<sequence length="113" mass="13229">MLYILLFISVLIFGIIWTVITNKFLPNETLDTKGKDVTGYDERQRTMFLEIFAKTFVGLVYTFFIAMILKIFALYQGRHTIYPFNEFPELGYILIVALLLIGNYLIVKKKYTP</sequence>
<evidence type="ECO:0000313" key="3">
    <source>
        <dbReference type="Proteomes" id="UP000298482"/>
    </source>
</evidence>
<name>A0ABY2KJ63_9STAP</name>
<evidence type="ECO:0008006" key="4">
    <source>
        <dbReference type="Google" id="ProtNLM"/>
    </source>
</evidence>
<feature type="transmembrane region" description="Helical" evidence="1">
    <location>
        <begin position="90"/>
        <end position="107"/>
    </location>
</feature>
<evidence type="ECO:0000313" key="2">
    <source>
        <dbReference type="EMBL" id="TGA80995.1"/>
    </source>
</evidence>
<keyword evidence="3" id="KW-1185">Reference proteome</keyword>
<dbReference type="RefSeq" id="WP_103328331.1">
    <property type="nucleotide sequence ID" value="NZ_PPRD01000008.1"/>
</dbReference>
<feature type="transmembrane region" description="Helical" evidence="1">
    <location>
        <begin position="6"/>
        <end position="25"/>
    </location>
</feature>
<protein>
    <recommendedName>
        <fullName evidence="4">DUF3784 domain-containing protein</fullName>
    </recommendedName>
</protein>
<accession>A0ABY2KJ63</accession>
<gene>
    <name evidence="2" type="ORF">E2556_01375</name>
</gene>
<reference evidence="2 3" key="1">
    <citation type="submission" date="2019-04" db="EMBL/GenBank/DDBJ databases">
        <title>Genomic characterization of Staphylococcus petrasii strains.</title>
        <authorList>
            <person name="Vrbovska V."/>
            <person name="Kovarovic V."/>
            <person name="Maslanova I."/>
            <person name="Indrakova A."/>
            <person name="Petras P."/>
            <person name="Sedo O."/>
            <person name="Svec P."/>
            <person name="Fisarova L."/>
            <person name="Sedlacek I."/>
            <person name="Doskar J."/>
            <person name="Pantucek R."/>
        </authorList>
    </citation>
    <scope>NUCLEOTIDE SEQUENCE [LARGE SCALE GENOMIC DNA]</scope>
    <source>
        <strain evidence="2 3">CCM 8421</strain>
    </source>
</reference>